<dbReference type="GO" id="GO:0016020">
    <property type="term" value="C:membrane"/>
    <property type="evidence" value="ECO:0007669"/>
    <property type="project" value="UniProtKB-SubCell"/>
</dbReference>
<evidence type="ECO:0000256" key="4">
    <source>
        <dbReference type="ARBA" id="ARBA00023054"/>
    </source>
</evidence>
<evidence type="ECO:0000256" key="7">
    <source>
        <dbReference type="SAM" id="Phobius"/>
    </source>
</evidence>
<evidence type="ECO:0000313" key="10">
    <source>
        <dbReference type="Proteomes" id="UP001154078"/>
    </source>
</evidence>
<keyword evidence="4 6" id="KW-0175">Coiled coil</keyword>
<reference evidence="9" key="1">
    <citation type="submission" date="2021-12" db="EMBL/GenBank/DDBJ databases">
        <authorList>
            <person name="King R."/>
        </authorList>
    </citation>
    <scope>NUCLEOTIDE SEQUENCE</scope>
</reference>
<organism evidence="9 10">
    <name type="scientific">Brassicogethes aeneus</name>
    <name type="common">Rape pollen beetle</name>
    <name type="synonym">Meligethes aeneus</name>
    <dbReference type="NCBI Taxonomy" id="1431903"/>
    <lineage>
        <taxon>Eukaryota</taxon>
        <taxon>Metazoa</taxon>
        <taxon>Ecdysozoa</taxon>
        <taxon>Arthropoda</taxon>
        <taxon>Hexapoda</taxon>
        <taxon>Insecta</taxon>
        <taxon>Pterygota</taxon>
        <taxon>Neoptera</taxon>
        <taxon>Endopterygota</taxon>
        <taxon>Coleoptera</taxon>
        <taxon>Polyphaga</taxon>
        <taxon>Cucujiformia</taxon>
        <taxon>Nitidulidae</taxon>
        <taxon>Meligethinae</taxon>
        <taxon>Brassicogethes</taxon>
    </lineage>
</organism>
<gene>
    <name evidence="9" type="ORF">MELIAE_LOCUS7764</name>
</gene>
<dbReference type="Pfam" id="PF06916">
    <property type="entry name" value="FAM210A-B_dom"/>
    <property type="match status" value="1"/>
</dbReference>
<feature type="coiled-coil region" evidence="6">
    <location>
        <begin position="187"/>
        <end position="243"/>
    </location>
</feature>
<keyword evidence="5 7" id="KW-0472">Membrane</keyword>
<dbReference type="Proteomes" id="UP001154078">
    <property type="component" value="Chromosome 5"/>
</dbReference>
<keyword evidence="2 7" id="KW-0812">Transmembrane</keyword>
<evidence type="ECO:0000256" key="1">
    <source>
        <dbReference type="ARBA" id="ARBA00004167"/>
    </source>
</evidence>
<evidence type="ECO:0000259" key="8">
    <source>
        <dbReference type="Pfam" id="PF06916"/>
    </source>
</evidence>
<proteinExistence type="predicted"/>
<feature type="domain" description="DUF1279" evidence="8">
    <location>
        <begin position="87"/>
        <end position="172"/>
    </location>
</feature>
<accession>A0A9P0B6T5</accession>
<dbReference type="GO" id="GO:0005739">
    <property type="term" value="C:mitochondrion"/>
    <property type="evidence" value="ECO:0007669"/>
    <property type="project" value="TreeGrafter"/>
</dbReference>
<keyword evidence="3 7" id="KW-1133">Transmembrane helix</keyword>
<dbReference type="PANTHER" id="PTHR21377">
    <property type="entry name" value="PROTEIN FAM210B, MITOCHONDRIAL"/>
    <property type="match status" value="1"/>
</dbReference>
<evidence type="ECO:0000256" key="2">
    <source>
        <dbReference type="ARBA" id="ARBA00022692"/>
    </source>
</evidence>
<dbReference type="OrthoDB" id="5874039at2759"/>
<comment type="subcellular location">
    <subcellularLocation>
        <location evidence="1">Membrane</location>
        <topology evidence="1">Single-pass membrane protein</topology>
    </subcellularLocation>
</comment>
<name>A0A9P0B6T5_BRAAE</name>
<dbReference type="PANTHER" id="PTHR21377:SF1">
    <property type="entry name" value="PROTEIN FAM210A"/>
    <property type="match status" value="1"/>
</dbReference>
<evidence type="ECO:0000256" key="5">
    <source>
        <dbReference type="ARBA" id="ARBA00023136"/>
    </source>
</evidence>
<dbReference type="InterPro" id="IPR009688">
    <property type="entry name" value="FAM210A/B-like_dom"/>
</dbReference>
<evidence type="ECO:0000313" key="9">
    <source>
        <dbReference type="EMBL" id="CAH0556939.1"/>
    </source>
</evidence>
<evidence type="ECO:0000256" key="6">
    <source>
        <dbReference type="SAM" id="Coils"/>
    </source>
</evidence>
<protein>
    <recommendedName>
        <fullName evidence="8">DUF1279 domain-containing protein</fullName>
    </recommendedName>
</protein>
<sequence length="247" mass="28470">MAGVLTRRLLSTNVLKFGNICPIISMCQNTVSSPIINTNYIFHKHQELPLKHSCISLRHFSDNPLGKIEYKPPKKGETKEKLSLFKRFKKMYKDYWYVLIPVHLVTSAAWFGGFYYLAKSGVDIAGLMESYNVSETITKPFRDSSMGYIAISYGLYKIVTPIRYTITLGGTTVSINYLKKWGYIKPVPSKEELKEMYQEKKENLLENVMGKKDNFVENAKKQQDDLIKEVNKTIEKIKKTENTSIKK</sequence>
<keyword evidence="10" id="KW-1185">Reference proteome</keyword>
<evidence type="ECO:0000256" key="3">
    <source>
        <dbReference type="ARBA" id="ARBA00022989"/>
    </source>
</evidence>
<dbReference type="InterPro" id="IPR045866">
    <property type="entry name" value="FAM210A/B-like"/>
</dbReference>
<dbReference type="AlphaFoldDB" id="A0A9P0B6T5"/>
<dbReference type="EMBL" id="OV121136">
    <property type="protein sequence ID" value="CAH0556939.1"/>
    <property type="molecule type" value="Genomic_DNA"/>
</dbReference>
<feature type="transmembrane region" description="Helical" evidence="7">
    <location>
        <begin position="95"/>
        <end position="118"/>
    </location>
</feature>